<protein>
    <submittedName>
        <fullName evidence="1">Uncharacterized protein</fullName>
    </submittedName>
</protein>
<evidence type="ECO:0000313" key="1">
    <source>
        <dbReference type="EMBL" id="QND55719.1"/>
    </source>
</evidence>
<gene>
    <name evidence="1" type="ORF">HB778_02850</name>
</gene>
<accession>A0A7G6SMI7</accession>
<name>A0A7G6SMI7_9HYPH</name>
<reference evidence="2" key="1">
    <citation type="journal article" date="2020" name="Mol. Plant Microbe">
        <title>Rhizobial microsymbionts of the narrowly endemic Oxytropis species growing in Kamchatka are characterized by significant genetic diversity and possess a set of genes that are associated with T3SS and T6SS secretion systems and can affect the development of symbiosis.</title>
        <authorList>
            <person name="Safronova V."/>
            <person name="Guro P."/>
            <person name="Sazanova A."/>
            <person name="Kuznetsova I."/>
            <person name="Belimov A."/>
            <person name="Yakubov V."/>
            <person name="Chirak E."/>
            <person name="Afonin A."/>
            <person name="Gogolev Y."/>
            <person name="Andronov E."/>
            <person name="Tikhonovich I."/>
        </authorList>
    </citation>
    <scope>NUCLEOTIDE SEQUENCE [LARGE SCALE GENOMIC DNA]</scope>
    <source>
        <strain evidence="2">583</strain>
    </source>
</reference>
<dbReference type="AlphaFoldDB" id="A0A7G6SMI7"/>
<sequence length="72" mass="7462">MRTMARSSTAGAKIESANSAAIDAKSRVLAAIGELVDAGKAEWSRAATGEVELRLLSGEVFLLGEVTVTRVA</sequence>
<organism evidence="1 2">
    <name type="scientific">Mesorhizobium huakuii</name>
    <dbReference type="NCBI Taxonomy" id="28104"/>
    <lineage>
        <taxon>Bacteria</taxon>
        <taxon>Pseudomonadati</taxon>
        <taxon>Pseudomonadota</taxon>
        <taxon>Alphaproteobacteria</taxon>
        <taxon>Hyphomicrobiales</taxon>
        <taxon>Phyllobacteriaceae</taxon>
        <taxon>Mesorhizobium</taxon>
    </lineage>
</organism>
<proteinExistence type="predicted"/>
<dbReference type="EMBL" id="CP050296">
    <property type="protein sequence ID" value="QND55719.1"/>
    <property type="molecule type" value="Genomic_DNA"/>
</dbReference>
<evidence type="ECO:0000313" key="2">
    <source>
        <dbReference type="Proteomes" id="UP000515465"/>
    </source>
</evidence>
<dbReference type="Proteomes" id="UP000515465">
    <property type="component" value="Chromosome"/>
</dbReference>